<dbReference type="InterPro" id="IPR010071">
    <property type="entry name" value="AA_adenyl_dom"/>
</dbReference>
<dbReference type="FunFam" id="2.30.38.10:FF:000001">
    <property type="entry name" value="Non-ribosomal peptide synthetase PvdI"/>
    <property type="match status" value="1"/>
</dbReference>
<dbReference type="PANTHER" id="PTHR45527">
    <property type="entry name" value="NONRIBOSOMAL PEPTIDE SYNTHETASE"/>
    <property type="match status" value="1"/>
</dbReference>
<evidence type="ECO:0000313" key="6">
    <source>
        <dbReference type="EMBL" id="MBH8561817.1"/>
    </source>
</evidence>
<dbReference type="GO" id="GO:0072330">
    <property type="term" value="P:monocarboxylic acid biosynthetic process"/>
    <property type="evidence" value="ECO:0007669"/>
    <property type="project" value="UniProtKB-ARBA"/>
</dbReference>
<keyword evidence="2" id="KW-0596">Phosphopantetheine</keyword>
<dbReference type="AlphaFoldDB" id="A0A8J7HLG2"/>
<comment type="caution">
    <text evidence="6">The sequence shown here is derived from an EMBL/GenBank/DDBJ whole genome shotgun (WGS) entry which is preliminary data.</text>
</comment>
<dbReference type="CDD" id="cd05930">
    <property type="entry name" value="A_NRPS"/>
    <property type="match status" value="1"/>
</dbReference>
<accession>A0A8J7HLG2</accession>
<dbReference type="InterPro" id="IPR025110">
    <property type="entry name" value="AMP-bd_C"/>
</dbReference>
<keyword evidence="3" id="KW-0597">Phosphoprotein</keyword>
<dbReference type="InterPro" id="IPR045851">
    <property type="entry name" value="AMP-bd_C_sf"/>
</dbReference>
<name>A0A8J7HLG2_9NOST</name>
<dbReference type="PANTHER" id="PTHR45527:SF14">
    <property type="entry name" value="PLIPASTATIN SYNTHASE SUBUNIT B"/>
    <property type="match status" value="1"/>
</dbReference>
<dbReference type="PROSITE" id="PS00455">
    <property type="entry name" value="AMP_BINDING"/>
    <property type="match status" value="1"/>
</dbReference>
<dbReference type="Gene3D" id="3.30.559.10">
    <property type="entry name" value="Chloramphenicol acetyltransferase-like domain"/>
    <property type="match status" value="1"/>
</dbReference>
<dbReference type="NCBIfam" id="TIGR01733">
    <property type="entry name" value="AA-adenyl-dom"/>
    <property type="match status" value="1"/>
</dbReference>
<proteinExistence type="predicted"/>
<dbReference type="InterPro" id="IPR023213">
    <property type="entry name" value="CAT-like_dom_sf"/>
</dbReference>
<dbReference type="SMART" id="SM00823">
    <property type="entry name" value="PKS_PP"/>
    <property type="match status" value="1"/>
</dbReference>
<dbReference type="Gene3D" id="1.10.1200.10">
    <property type="entry name" value="ACP-like"/>
    <property type="match status" value="1"/>
</dbReference>
<feature type="region of interest" description="Disordered" evidence="4">
    <location>
        <begin position="1036"/>
        <end position="1074"/>
    </location>
</feature>
<reference evidence="6 7" key="1">
    <citation type="journal article" date="2021" name="Int. J. Syst. Evol. Microbiol.">
        <title>Amazonocrinis nigriterrae gen. nov., sp. nov., Atlanticothrix silvestris gen. nov., sp. nov. and Dendronalium phyllosphericum gen. nov., sp. nov., nostocacean cyanobacteria from Brazilian environments.</title>
        <authorList>
            <person name="Alvarenga D.O."/>
            <person name="Andreote A.P.D."/>
            <person name="Branco L.H.Z."/>
            <person name="Delbaje E."/>
            <person name="Cruz R.B."/>
            <person name="Varani A.M."/>
            <person name="Fiore M.F."/>
        </authorList>
    </citation>
    <scope>NUCLEOTIDE SEQUENCE [LARGE SCALE GENOMIC DNA]</scope>
    <source>
        <strain evidence="6 7">CENA67</strain>
    </source>
</reference>
<feature type="compositionally biased region" description="Basic residues" evidence="4">
    <location>
        <begin position="1065"/>
        <end position="1074"/>
    </location>
</feature>
<dbReference type="Gene3D" id="3.40.50.980">
    <property type="match status" value="2"/>
</dbReference>
<evidence type="ECO:0000256" key="2">
    <source>
        <dbReference type="ARBA" id="ARBA00022450"/>
    </source>
</evidence>
<gene>
    <name evidence="6" type="ORF">I8748_06445</name>
</gene>
<dbReference type="GO" id="GO:0031177">
    <property type="term" value="F:phosphopantetheine binding"/>
    <property type="evidence" value="ECO:0007669"/>
    <property type="project" value="InterPro"/>
</dbReference>
<dbReference type="PROSITE" id="PS50075">
    <property type="entry name" value="CARRIER"/>
    <property type="match status" value="1"/>
</dbReference>
<dbReference type="SUPFAM" id="SSF47336">
    <property type="entry name" value="ACP-like"/>
    <property type="match status" value="1"/>
</dbReference>
<dbReference type="InterPro" id="IPR020806">
    <property type="entry name" value="PKS_PP-bd"/>
</dbReference>
<dbReference type="InterPro" id="IPR000873">
    <property type="entry name" value="AMP-dep_synth/lig_dom"/>
</dbReference>
<dbReference type="GO" id="GO:0044550">
    <property type="term" value="P:secondary metabolite biosynthetic process"/>
    <property type="evidence" value="ECO:0007669"/>
    <property type="project" value="TreeGrafter"/>
</dbReference>
<dbReference type="GO" id="GO:0005829">
    <property type="term" value="C:cytosol"/>
    <property type="evidence" value="ECO:0007669"/>
    <property type="project" value="TreeGrafter"/>
</dbReference>
<dbReference type="Pfam" id="PF13193">
    <property type="entry name" value="AMP-binding_C"/>
    <property type="match status" value="1"/>
</dbReference>
<dbReference type="FunFam" id="1.10.1200.10:FF:000016">
    <property type="entry name" value="Non-ribosomal peptide synthase"/>
    <property type="match status" value="1"/>
</dbReference>
<dbReference type="Proteomes" id="UP000632766">
    <property type="component" value="Unassembled WGS sequence"/>
</dbReference>
<dbReference type="InterPro" id="IPR001242">
    <property type="entry name" value="Condensation_dom"/>
</dbReference>
<protein>
    <submittedName>
        <fullName evidence="6">Amino acid adenylation domain-containing protein</fullName>
    </submittedName>
</protein>
<feature type="domain" description="Carrier" evidence="5">
    <location>
        <begin position="964"/>
        <end position="1039"/>
    </location>
</feature>
<dbReference type="Pfam" id="PF00550">
    <property type="entry name" value="PP-binding"/>
    <property type="match status" value="1"/>
</dbReference>
<keyword evidence="7" id="KW-1185">Reference proteome</keyword>
<dbReference type="FunFam" id="3.40.50.980:FF:000001">
    <property type="entry name" value="Non-ribosomal peptide synthetase"/>
    <property type="match status" value="1"/>
</dbReference>
<dbReference type="InterPro" id="IPR020845">
    <property type="entry name" value="AMP-binding_CS"/>
</dbReference>
<evidence type="ECO:0000259" key="5">
    <source>
        <dbReference type="PROSITE" id="PS50075"/>
    </source>
</evidence>
<dbReference type="Pfam" id="PF00501">
    <property type="entry name" value="AMP-binding"/>
    <property type="match status" value="1"/>
</dbReference>
<dbReference type="Pfam" id="PF00668">
    <property type="entry name" value="Condensation"/>
    <property type="match status" value="1"/>
</dbReference>
<dbReference type="InterPro" id="IPR009081">
    <property type="entry name" value="PP-bd_ACP"/>
</dbReference>
<dbReference type="GO" id="GO:0043041">
    <property type="term" value="P:amino acid activation for nonribosomal peptide biosynthetic process"/>
    <property type="evidence" value="ECO:0007669"/>
    <property type="project" value="TreeGrafter"/>
</dbReference>
<dbReference type="SUPFAM" id="SSF52777">
    <property type="entry name" value="CoA-dependent acyltransferases"/>
    <property type="match status" value="2"/>
</dbReference>
<evidence type="ECO:0000256" key="3">
    <source>
        <dbReference type="ARBA" id="ARBA00022553"/>
    </source>
</evidence>
<dbReference type="FunFam" id="3.40.50.12780:FF:000012">
    <property type="entry name" value="Non-ribosomal peptide synthetase"/>
    <property type="match status" value="1"/>
</dbReference>
<dbReference type="InterPro" id="IPR036736">
    <property type="entry name" value="ACP-like_sf"/>
</dbReference>
<dbReference type="Gene3D" id="3.30.300.30">
    <property type="match status" value="1"/>
</dbReference>
<comment type="cofactor">
    <cofactor evidence="1">
        <name>pantetheine 4'-phosphate</name>
        <dbReference type="ChEBI" id="CHEBI:47942"/>
    </cofactor>
</comment>
<evidence type="ECO:0000313" key="7">
    <source>
        <dbReference type="Proteomes" id="UP000632766"/>
    </source>
</evidence>
<organism evidence="6 7">
    <name type="scientific">Amazonocrinis nigriterrae CENA67</name>
    <dbReference type="NCBI Taxonomy" id="2794033"/>
    <lineage>
        <taxon>Bacteria</taxon>
        <taxon>Bacillati</taxon>
        <taxon>Cyanobacteriota</taxon>
        <taxon>Cyanophyceae</taxon>
        <taxon>Nostocales</taxon>
        <taxon>Nostocaceae</taxon>
        <taxon>Amazonocrinis</taxon>
        <taxon>Amazonocrinis nigriterrae</taxon>
    </lineage>
</organism>
<dbReference type="GO" id="GO:0003824">
    <property type="term" value="F:catalytic activity"/>
    <property type="evidence" value="ECO:0007669"/>
    <property type="project" value="InterPro"/>
</dbReference>
<dbReference type="GO" id="GO:0008610">
    <property type="term" value="P:lipid biosynthetic process"/>
    <property type="evidence" value="ECO:0007669"/>
    <property type="project" value="UniProtKB-ARBA"/>
</dbReference>
<evidence type="ECO:0000256" key="4">
    <source>
        <dbReference type="SAM" id="MobiDB-lite"/>
    </source>
</evidence>
<dbReference type="Gene3D" id="3.30.559.30">
    <property type="entry name" value="Nonribosomal peptide synthetase, condensation domain"/>
    <property type="match status" value="1"/>
</dbReference>
<evidence type="ECO:0000256" key="1">
    <source>
        <dbReference type="ARBA" id="ARBA00001957"/>
    </source>
</evidence>
<dbReference type="SUPFAM" id="SSF56801">
    <property type="entry name" value="Acetyl-CoA synthetase-like"/>
    <property type="match status" value="1"/>
</dbReference>
<dbReference type="EMBL" id="JAECZC010000007">
    <property type="protein sequence ID" value="MBH8561817.1"/>
    <property type="molecule type" value="Genomic_DNA"/>
</dbReference>
<dbReference type="Gene3D" id="2.30.38.10">
    <property type="entry name" value="Luciferase, Domain 3"/>
    <property type="match status" value="1"/>
</dbReference>
<sequence>MATEIIEGFELSPQQEHLWLLQQVTPSSAYFVKCAVLIEGNIETTKLVAALQDVVNRHEILRTTFKFVPGMMIPVQVITNGNVRFNNHYNLDGYTYQEQSAKIAAIFQKFKQQNFDSETDSPLHVLLASLSPLKHVLFIGLPALYADTKTLRNLVCELSRSYANSQQLLAEPLQYADFSQWQNELIESEAAEIGREYWRKQDLSDILHLQLPFEKHITEETEFEPEFLSLKINPNFKDNIAAIAQKYNTSPSIFLLACWSVLLWRLTQQQNLLIGKVFDGRKFPELQEAMGLFAKSLPLPCHLQEKSTFSEVLQQISKTEHELYKWQECFSWELIKNQDANISDLSYYPICFDFEENYVKYTDSNISFAIQNHYACIERFKIKLSCVHNHDALFTEFHYDSQRFDAQDIQRLSEQFHTLLESVVKNPEAVISELEILSDRAKHQLIVEFNQTQADYPKNKCIHQLIEYQAQQQPNNIAVEFENQKLTYGQLNSRANQLAYYLQQNGVTPGTLVGICVERSLNMIVGILGILKAGGAYVPLDPTYPQERLTWILENSQTSVLLTQQPLLEKLPTHQAQVICLDTDWEIIARQNQENLTLQLTPNNLAYIIYTSGSTGKPKGVQITHQNLVHSTTARINYYQKPVSRFLLLSSFAFDSSVAGIFWALCCGGTLVLPQEGLQLEIPKLVKLICENQISHLLSLPSLYALILQQAIQEQLAYLQAIIVAGEVCPSELIKLHQKYLSEASLYNEYGPTEATVWSSVYLCQSQELTRVPIGRPIANTQIYILDANLHPVPIGVPGEIYIGGDGIAIGYLNQPELTAEKFITNPFSKEPTARLYKTGDLAQYCVDGNIEFLGRIDQQVKIRGYRIELGEIEAALKQHPTVQEVVVVATEENPRHIAYIVPNQQPSPSSSEFRSFLMKKLPEYMMPSAFLMLKSLPVLPNGKVDYKALPKQVQVQLEETFVAPQSELEQIITNIWQEVLQVEKVGIHHNFFDLGGHSLLMVQIHTKLRVALNRDISMVELFECPTISMLAKHLSQKQEEQPAFKPNPESVQARRESNQQQRQLRQKHRAILQ</sequence>
<dbReference type="RefSeq" id="WP_198123808.1">
    <property type="nucleotide sequence ID" value="NZ_JAECZC010000007.1"/>
</dbReference>